<reference evidence="10" key="1">
    <citation type="journal article" date="2019" name="Int. J. Syst. Evol. Microbiol.">
        <title>The Global Catalogue of Microorganisms (GCM) 10K type strain sequencing project: providing services to taxonomists for standard genome sequencing and annotation.</title>
        <authorList>
            <consortium name="The Broad Institute Genomics Platform"/>
            <consortium name="The Broad Institute Genome Sequencing Center for Infectious Disease"/>
            <person name="Wu L."/>
            <person name="Ma J."/>
        </authorList>
    </citation>
    <scope>NUCLEOTIDE SEQUENCE [LARGE SCALE GENOMIC DNA]</scope>
    <source>
        <strain evidence="10">CECT 7706</strain>
    </source>
</reference>
<keyword evidence="4 8" id="KW-0378">Hydrolase</keyword>
<dbReference type="InterPro" id="IPR003738">
    <property type="entry name" value="SRAP"/>
</dbReference>
<sequence>MCGRYSEKNDLKKIEDQMKLRLSEKAKNWKPSFNIAPSQLAPVVTSDEPDLMDVFHFGLVPHWAKDKKVGYKMINARSETLLEKPSFKPLVVNNKRCLVLADSFFEWKKEGKEKQPFRILLADREVFFFAGLWSSWKDPDGEIYNSYSIITTSPNKLMEKIHDRMPVILTREEEKLWLDPDQNPKDLLKLLNAYPADSMEAYEIEHDASNKKWNDYNPCEIQCDH</sequence>
<name>A0ABT8C6V9_9BACT</name>
<evidence type="ECO:0000256" key="6">
    <source>
        <dbReference type="ARBA" id="ARBA00023125"/>
    </source>
</evidence>
<proteinExistence type="inferred from homology"/>
<protein>
    <recommendedName>
        <fullName evidence="8">Abasic site processing protein</fullName>
        <ecNumber evidence="8">3.4.-.-</ecNumber>
    </recommendedName>
</protein>
<keyword evidence="7" id="KW-0456">Lyase</keyword>
<keyword evidence="3" id="KW-0227">DNA damage</keyword>
<evidence type="ECO:0000256" key="2">
    <source>
        <dbReference type="ARBA" id="ARBA00022670"/>
    </source>
</evidence>
<dbReference type="SUPFAM" id="SSF143081">
    <property type="entry name" value="BB1717-like"/>
    <property type="match status" value="1"/>
</dbReference>
<dbReference type="EMBL" id="JAUFQS010000009">
    <property type="protein sequence ID" value="MDN3688250.1"/>
    <property type="molecule type" value="Genomic_DNA"/>
</dbReference>
<organism evidence="9 10">
    <name type="scientific">Cyclobacterium jeungdonense</name>
    <dbReference type="NCBI Taxonomy" id="708087"/>
    <lineage>
        <taxon>Bacteria</taxon>
        <taxon>Pseudomonadati</taxon>
        <taxon>Bacteroidota</taxon>
        <taxon>Cytophagia</taxon>
        <taxon>Cytophagales</taxon>
        <taxon>Cyclobacteriaceae</taxon>
        <taxon>Cyclobacterium</taxon>
    </lineage>
</organism>
<dbReference type="Pfam" id="PF02586">
    <property type="entry name" value="SRAP"/>
    <property type="match status" value="1"/>
</dbReference>
<evidence type="ECO:0000256" key="7">
    <source>
        <dbReference type="ARBA" id="ARBA00023239"/>
    </source>
</evidence>
<keyword evidence="6" id="KW-0238">DNA-binding</keyword>
<dbReference type="PANTHER" id="PTHR13604">
    <property type="entry name" value="DC12-RELATED"/>
    <property type="match status" value="1"/>
</dbReference>
<dbReference type="Proteomes" id="UP001236663">
    <property type="component" value="Unassembled WGS sequence"/>
</dbReference>
<evidence type="ECO:0000256" key="8">
    <source>
        <dbReference type="RuleBase" id="RU364100"/>
    </source>
</evidence>
<comment type="similarity">
    <text evidence="1 8">Belongs to the SOS response-associated peptidase family.</text>
</comment>
<comment type="caution">
    <text evidence="9">The sequence shown here is derived from an EMBL/GenBank/DDBJ whole genome shotgun (WGS) entry which is preliminary data.</text>
</comment>
<evidence type="ECO:0000256" key="3">
    <source>
        <dbReference type="ARBA" id="ARBA00022763"/>
    </source>
</evidence>
<dbReference type="EC" id="3.4.-.-" evidence="8"/>
<accession>A0ABT8C6V9</accession>
<keyword evidence="2 8" id="KW-0645">Protease</keyword>
<keyword evidence="5" id="KW-0190">Covalent protein-DNA linkage</keyword>
<evidence type="ECO:0000256" key="5">
    <source>
        <dbReference type="ARBA" id="ARBA00023124"/>
    </source>
</evidence>
<dbReference type="InterPro" id="IPR036590">
    <property type="entry name" value="SRAP-like"/>
</dbReference>
<gene>
    <name evidence="9" type="ORF">QWZ15_10445</name>
</gene>
<dbReference type="RefSeq" id="WP_163386096.1">
    <property type="nucleotide sequence ID" value="NZ_JAUFQS010000009.1"/>
</dbReference>
<evidence type="ECO:0000313" key="9">
    <source>
        <dbReference type="EMBL" id="MDN3688250.1"/>
    </source>
</evidence>
<evidence type="ECO:0000313" key="10">
    <source>
        <dbReference type="Proteomes" id="UP001236663"/>
    </source>
</evidence>
<evidence type="ECO:0000256" key="1">
    <source>
        <dbReference type="ARBA" id="ARBA00008136"/>
    </source>
</evidence>
<dbReference type="PANTHER" id="PTHR13604:SF0">
    <property type="entry name" value="ABASIC SITE PROCESSING PROTEIN HMCES"/>
    <property type="match status" value="1"/>
</dbReference>
<keyword evidence="10" id="KW-1185">Reference proteome</keyword>
<evidence type="ECO:0000256" key="4">
    <source>
        <dbReference type="ARBA" id="ARBA00022801"/>
    </source>
</evidence>
<dbReference type="Gene3D" id="3.90.1680.10">
    <property type="entry name" value="SOS response associated peptidase-like"/>
    <property type="match status" value="1"/>
</dbReference>